<reference evidence="6" key="1">
    <citation type="submission" date="2021-02" db="EMBL/GenBank/DDBJ databases">
        <authorList>
            <person name="Dougan E. K."/>
            <person name="Rhodes N."/>
            <person name="Thang M."/>
            <person name="Chan C."/>
        </authorList>
    </citation>
    <scope>NUCLEOTIDE SEQUENCE</scope>
</reference>
<feature type="domain" description="RCC1-like" evidence="5">
    <location>
        <begin position="110"/>
        <end position="444"/>
    </location>
</feature>
<feature type="compositionally biased region" description="Polar residues" evidence="4">
    <location>
        <begin position="1122"/>
        <end position="1137"/>
    </location>
</feature>
<feature type="compositionally biased region" description="Low complexity" evidence="4">
    <location>
        <begin position="1338"/>
        <end position="1351"/>
    </location>
</feature>
<dbReference type="Pfam" id="PF00630">
    <property type="entry name" value="Filamin"/>
    <property type="match status" value="1"/>
</dbReference>
<feature type="compositionally biased region" description="Low complexity" evidence="4">
    <location>
        <begin position="1025"/>
        <end position="1050"/>
    </location>
</feature>
<feature type="repeat" description="RCC1" evidence="3">
    <location>
        <begin position="197"/>
        <end position="249"/>
    </location>
</feature>
<dbReference type="Gene3D" id="2.130.10.30">
    <property type="entry name" value="Regulator of chromosome condensation 1/beta-lactamase-inhibitor protein II"/>
    <property type="match status" value="2"/>
</dbReference>
<evidence type="ECO:0000256" key="2">
    <source>
        <dbReference type="ARBA" id="ARBA00022737"/>
    </source>
</evidence>
<dbReference type="Gene3D" id="2.60.40.10">
    <property type="entry name" value="Immunoglobulins"/>
    <property type="match status" value="1"/>
</dbReference>
<dbReference type="Pfam" id="PF25390">
    <property type="entry name" value="WD40_RLD"/>
    <property type="match status" value="1"/>
</dbReference>
<feature type="repeat" description="RCC1" evidence="3">
    <location>
        <begin position="23"/>
        <end position="82"/>
    </location>
</feature>
<dbReference type="InterPro" id="IPR058923">
    <property type="entry name" value="RCC1-like_dom"/>
</dbReference>
<evidence type="ECO:0000259" key="5">
    <source>
        <dbReference type="Pfam" id="PF25390"/>
    </source>
</evidence>
<dbReference type="InterPro" id="IPR000408">
    <property type="entry name" value="Reg_chr_condens"/>
</dbReference>
<feature type="repeat" description="RCC1" evidence="3">
    <location>
        <begin position="140"/>
        <end position="196"/>
    </location>
</feature>
<comment type="caution">
    <text evidence="6">The sequence shown here is derived from an EMBL/GenBank/DDBJ whole genome shotgun (WGS) entry which is preliminary data.</text>
</comment>
<evidence type="ECO:0000256" key="3">
    <source>
        <dbReference type="PROSITE-ProRule" id="PRU00235"/>
    </source>
</evidence>
<evidence type="ECO:0000313" key="6">
    <source>
        <dbReference type="EMBL" id="CAE8657066.1"/>
    </source>
</evidence>
<evidence type="ECO:0000313" key="7">
    <source>
        <dbReference type="Proteomes" id="UP000626109"/>
    </source>
</evidence>
<feature type="compositionally biased region" description="Basic and acidic residues" evidence="4">
    <location>
        <begin position="1011"/>
        <end position="1023"/>
    </location>
</feature>
<keyword evidence="1" id="KW-0344">Guanine-nucleotide releasing factor</keyword>
<name>A0A813IUF9_POLGL</name>
<protein>
    <recommendedName>
        <fullName evidence="5">RCC1-like domain-containing protein</fullName>
    </recommendedName>
</protein>
<dbReference type="PANTHER" id="PTHR45982:SF1">
    <property type="entry name" value="REGULATOR OF CHROMOSOME CONDENSATION"/>
    <property type="match status" value="1"/>
</dbReference>
<feature type="repeat" description="RCC1" evidence="3">
    <location>
        <begin position="312"/>
        <end position="361"/>
    </location>
</feature>
<dbReference type="InterPro" id="IPR017868">
    <property type="entry name" value="Filamin/ABP280_repeat-like"/>
</dbReference>
<gene>
    <name evidence="6" type="ORF">PGLA2088_LOCUS12575</name>
</gene>
<sequence>MAGEFAAAGATGNNMGSDEHLEGQIYTWGFCTHGQLGLKEQILGAREYIEVPTHCGVGSVLSDIEVKAAACGHFHTLVVDSRGNLYSFGRNDRGQLGRGDDCEGTEKPGAVPRRLKILSTSIISDVTCGAFHCLAVTVDGALLSWGWNKSGQLGRRTSYQSDAEPGFVAILEAKNAAGMLRSVAAGLGHSAAVLSTGQVFTWGSNAHGQLGVGHVVQPPNVAEFPVFVNDVVGTQVAAGDNHLLVLTADGLVVAAGDSTYFQLGAGAFDSVEAKTGRFVQVTGLPMLEDLSGGSMTSVAAGGTTSAAISAQGELFAWGGGAWGQLGQGDREDRAVPGSVRGLPFVVSVHIAQDHVLALCADRAGEDDEQNVLLATTIWGWGRRKLLPRGVGMARGVDHFEAQCFAAQVPAAQFFGGRQLGVSAGPNNNRLGVQATCGGSHSLVFLALHDAKWQPRKDVAAWCPRTSTVTGPGIKGGRVSEPISFRIISRNEDGRDEKMGGLRFCIWATHVDSPARSSSSNSSSAFELRSLRDCCDGGYDGAYGINRPGKYLLHVHMLPPGQEASTAELGDISRGQARGERLLGSPFRVAVDSGPAFGFNCQLRLRRGGVSKVEVSEGGQDEAGENMAPLFRVQACADVVWDILAFDVLGHPGTLKSDRFVATVRLEEKAPKTHDLEPVEEHEDLATSMGFPGVPSGLSSGASAVRERVRQRAAERAWQRASSMSNFYSAGGSSAPSAAEQVGHLQVKMTKDLGRREVHWTPSRVGSYLLSVGALGPGESPGAGHAKGSPVGQSPFKVQVVAGNPVAGQSQLLVGESARTRHETPRALADEPPRAEIPVRLVLRDRAGNDITENLDPLKHVILRVEGASIVGDDSEEYGAELLEWSVRTCSSVVSLSVTASPQLREAARDRAARNFQTTSICFFVSATDRVSRDRLVGSPWLVQLAMPTPRVLEPELDSDSAKSAGLGQCALGEADVTEELPEELQAETKTTIITTTTLAPSELHSPQGMESEPRELPEQREELQPEQQQQQQQQQERQQQEQQQHQPQQDQDQKYDGLQPGTQPEAQQQPEIAPELQSEPQLQPQLETQLQPQTPDLQAEPQLLPQLETQPQVQPQPEPQTHSESQPAMQTQQQPDENNNNNNERASSGSTQAAEPVGAVALEPLWEPQATCTYTEAVPLRAEAFCPPEQLCNRIGQLEQEKTQQELETLESLAFYSLAESRESDAGVAGYATQISTTLELHPLQHVAADVMDASPLATSSATMPLQRQRIASSTLRDDAAPDVPGTPRRSPATPAAQKAQEELQHPPAPQPSQAFVEERPLAWLPAAGLASPHRRPSPSTTSTTSTLSPSIGGGGGGGREEVLPSPKSAAKAALPMPMRRRPLMAAGMASLSRRSDSSLALPSPWPKTSN</sequence>
<keyword evidence="2" id="KW-0677">Repeat</keyword>
<dbReference type="EMBL" id="CAJNNW010014867">
    <property type="protein sequence ID" value="CAE8657066.1"/>
    <property type="molecule type" value="Genomic_DNA"/>
</dbReference>
<feature type="compositionally biased region" description="Low complexity" evidence="4">
    <location>
        <begin position="1390"/>
        <end position="1403"/>
    </location>
</feature>
<dbReference type="Proteomes" id="UP000626109">
    <property type="component" value="Unassembled WGS sequence"/>
</dbReference>
<dbReference type="GO" id="GO:0005085">
    <property type="term" value="F:guanyl-nucleotide exchange factor activity"/>
    <property type="evidence" value="ECO:0007669"/>
    <property type="project" value="TreeGrafter"/>
</dbReference>
<dbReference type="InterPro" id="IPR051553">
    <property type="entry name" value="Ran_GTPase-activating"/>
</dbReference>
<dbReference type="PROSITE" id="PS50012">
    <property type="entry name" value="RCC1_3"/>
    <property type="match status" value="5"/>
</dbReference>
<feature type="compositionally biased region" description="Polar residues" evidence="4">
    <location>
        <begin position="1259"/>
        <end position="1275"/>
    </location>
</feature>
<dbReference type="PANTHER" id="PTHR45982">
    <property type="entry name" value="REGULATOR OF CHROMOSOME CONDENSATION"/>
    <property type="match status" value="1"/>
</dbReference>
<feature type="region of interest" description="Disordered" evidence="4">
    <location>
        <begin position="1259"/>
        <end position="1411"/>
    </location>
</feature>
<feature type="compositionally biased region" description="Low complexity" evidence="4">
    <location>
        <begin position="1063"/>
        <end position="1115"/>
    </location>
</feature>
<accession>A0A813IUF9</accession>
<feature type="repeat" description="RCC1" evidence="3">
    <location>
        <begin position="83"/>
        <end position="139"/>
    </location>
</feature>
<proteinExistence type="predicted"/>
<evidence type="ECO:0000256" key="1">
    <source>
        <dbReference type="ARBA" id="ARBA00022658"/>
    </source>
</evidence>
<feature type="compositionally biased region" description="Low complexity" evidence="4">
    <location>
        <begin position="1364"/>
        <end position="1378"/>
    </location>
</feature>
<dbReference type="SUPFAM" id="SSF50985">
    <property type="entry name" value="RCC1/BLIP-II"/>
    <property type="match status" value="2"/>
</dbReference>
<dbReference type="GO" id="GO:0005737">
    <property type="term" value="C:cytoplasm"/>
    <property type="evidence" value="ECO:0007669"/>
    <property type="project" value="TreeGrafter"/>
</dbReference>
<feature type="compositionally biased region" description="Polar residues" evidence="4">
    <location>
        <begin position="1144"/>
        <end position="1153"/>
    </location>
</feature>
<evidence type="ECO:0000256" key="4">
    <source>
        <dbReference type="SAM" id="MobiDB-lite"/>
    </source>
</evidence>
<organism evidence="6 7">
    <name type="scientific">Polarella glacialis</name>
    <name type="common">Dinoflagellate</name>
    <dbReference type="NCBI Taxonomy" id="89957"/>
    <lineage>
        <taxon>Eukaryota</taxon>
        <taxon>Sar</taxon>
        <taxon>Alveolata</taxon>
        <taxon>Dinophyceae</taxon>
        <taxon>Suessiales</taxon>
        <taxon>Suessiaceae</taxon>
        <taxon>Polarella</taxon>
    </lineage>
</organism>
<dbReference type="InterPro" id="IPR009091">
    <property type="entry name" value="RCC1/BLIP-II"/>
</dbReference>
<dbReference type="InterPro" id="IPR013783">
    <property type="entry name" value="Ig-like_fold"/>
</dbReference>
<dbReference type="PROSITE" id="PS00626">
    <property type="entry name" value="RCC1_2"/>
    <property type="match status" value="3"/>
</dbReference>
<feature type="region of interest" description="Disordered" evidence="4">
    <location>
        <begin position="989"/>
        <end position="1158"/>
    </location>
</feature>
<dbReference type="Pfam" id="PF00415">
    <property type="entry name" value="RCC1"/>
    <property type="match status" value="1"/>
</dbReference>
<dbReference type="PRINTS" id="PR00633">
    <property type="entry name" value="RCCNDNSATION"/>
</dbReference>